<keyword evidence="15" id="KW-0732">Signal</keyword>
<keyword evidence="6 14" id="KW-0349">Heme</keyword>
<gene>
    <name evidence="16" type="ORF">ABMA27_009455</name>
</gene>
<evidence type="ECO:0000313" key="16">
    <source>
        <dbReference type="EMBL" id="KAL0860923.1"/>
    </source>
</evidence>
<dbReference type="InterPro" id="IPR001128">
    <property type="entry name" value="Cyt_P450"/>
</dbReference>
<dbReference type="PANTHER" id="PTHR24291:SF189">
    <property type="entry name" value="CYTOCHROME P450 4C3-RELATED"/>
    <property type="match status" value="1"/>
</dbReference>
<dbReference type="PANTHER" id="PTHR24291">
    <property type="entry name" value="CYTOCHROME P450 FAMILY 4"/>
    <property type="match status" value="1"/>
</dbReference>
<name>A0ABR3H7Z7_LOXSC</name>
<evidence type="ECO:0000256" key="10">
    <source>
        <dbReference type="ARBA" id="ARBA00023002"/>
    </source>
</evidence>
<evidence type="ECO:0000256" key="7">
    <source>
        <dbReference type="ARBA" id="ARBA00022723"/>
    </source>
</evidence>
<dbReference type="SUPFAM" id="SSF48264">
    <property type="entry name" value="Cytochrome P450"/>
    <property type="match status" value="1"/>
</dbReference>
<accession>A0ABR3H7Z7</accession>
<evidence type="ECO:0008006" key="18">
    <source>
        <dbReference type="Google" id="ProtNLM"/>
    </source>
</evidence>
<evidence type="ECO:0000256" key="3">
    <source>
        <dbReference type="ARBA" id="ARBA00004174"/>
    </source>
</evidence>
<keyword evidence="11 14" id="KW-0408">Iron</keyword>
<evidence type="ECO:0000256" key="9">
    <source>
        <dbReference type="ARBA" id="ARBA00022848"/>
    </source>
</evidence>
<feature type="signal peptide" evidence="15">
    <location>
        <begin position="1"/>
        <end position="19"/>
    </location>
</feature>
<dbReference type="PROSITE" id="PS00086">
    <property type="entry name" value="CYTOCHROME_P450"/>
    <property type="match status" value="1"/>
</dbReference>
<keyword evidence="13" id="KW-0472">Membrane</keyword>
<reference evidence="16 17" key="1">
    <citation type="submission" date="2024-06" db="EMBL/GenBank/DDBJ databases">
        <title>A chromosome-level genome assembly of beet webworm, Loxostege sticticalis.</title>
        <authorList>
            <person name="Zhang Y."/>
        </authorList>
    </citation>
    <scope>NUCLEOTIDE SEQUENCE [LARGE SCALE GENOMIC DNA]</scope>
    <source>
        <strain evidence="16">AQ026</strain>
        <tissue evidence="16">Whole body</tissue>
    </source>
</reference>
<evidence type="ECO:0000256" key="15">
    <source>
        <dbReference type="SAM" id="SignalP"/>
    </source>
</evidence>
<dbReference type="Proteomes" id="UP001549920">
    <property type="component" value="Unassembled WGS sequence"/>
</dbReference>
<evidence type="ECO:0000256" key="5">
    <source>
        <dbReference type="ARBA" id="ARBA00010617"/>
    </source>
</evidence>
<proteinExistence type="inferred from homology"/>
<keyword evidence="9" id="KW-0492">Microsome</keyword>
<protein>
    <recommendedName>
        <fullName evidence="18">Cytochrome P450</fullName>
    </recommendedName>
</protein>
<dbReference type="EMBL" id="JBEUOH010000024">
    <property type="protein sequence ID" value="KAL0860923.1"/>
    <property type="molecule type" value="Genomic_DNA"/>
</dbReference>
<keyword evidence="12 14" id="KW-0503">Monooxygenase</keyword>
<evidence type="ECO:0000256" key="2">
    <source>
        <dbReference type="ARBA" id="ARBA00003690"/>
    </source>
</evidence>
<evidence type="ECO:0000256" key="14">
    <source>
        <dbReference type="RuleBase" id="RU000461"/>
    </source>
</evidence>
<comment type="cofactor">
    <cofactor evidence="1">
        <name>heme</name>
        <dbReference type="ChEBI" id="CHEBI:30413"/>
    </cofactor>
</comment>
<keyword evidence="17" id="KW-1185">Reference proteome</keyword>
<evidence type="ECO:0000256" key="12">
    <source>
        <dbReference type="ARBA" id="ARBA00023033"/>
    </source>
</evidence>
<evidence type="ECO:0000256" key="1">
    <source>
        <dbReference type="ARBA" id="ARBA00001971"/>
    </source>
</evidence>
<sequence length="492" mass="56172">MFVLLFSFVLLCWLVLRRGKLKGNLPPVYPGCKPIIGHAHRLVGDGKQLWNLIQDIQRDCLKNGGVTLFRLGPEKYYVVCDPDDYITVMGTCLEKNYFYRKILNAWVGDGLVTAPVPVWKKHQKLLYPAFGQSVVDSFNGVQNSQARRLVHSLGDLVNKGPFEHLDHIARSALETNLLTAFGLQKNMDTIMSYMKHFVEIRRIMTKRLQNCWMHNDFLYSWTDLKKQQEEALKKLRALSDEIIQRKRRVMKDKQSNEGKSVEQGKQFKGFMDLILESSASGALSDADIRAQVDTMVLAGFDTTSTTMAYACVLIGSYPAVQEKMYAELEDVFEGSDRDVERGDLSRLVYLDAVLKEVGRLYPAAPVVIRYLDKDVKLQNYTMPAGSNCVLLISGLNRHQVWGSDREEFRPERWLETASLPENSNAFTGFSIGRRACIGKPYAVTLMKITLAHLLRHYRIKAEHRHLVLQLEIFLKPAEGCQISLEPRHVRMV</sequence>
<evidence type="ECO:0000256" key="13">
    <source>
        <dbReference type="ARBA" id="ARBA00023136"/>
    </source>
</evidence>
<dbReference type="InterPro" id="IPR050196">
    <property type="entry name" value="Cytochrome_P450_Monoox"/>
</dbReference>
<evidence type="ECO:0000313" key="17">
    <source>
        <dbReference type="Proteomes" id="UP001549920"/>
    </source>
</evidence>
<dbReference type="PRINTS" id="PR00385">
    <property type="entry name" value="P450"/>
</dbReference>
<dbReference type="InterPro" id="IPR017972">
    <property type="entry name" value="Cyt_P450_CS"/>
</dbReference>
<keyword evidence="10 14" id="KW-0560">Oxidoreductase</keyword>
<dbReference type="Gene3D" id="1.10.630.10">
    <property type="entry name" value="Cytochrome P450"/>
    <property type="match status" value="1"/>
</dbReference>
<feature type="chain" id="PRO_5045044752" description="Cytochrome P450" evidence="15">
    <location>
        <begin position="20"/>
        <end position="492"/>
    </location>
</feature>
<dbReference type="InterPro" id="IPR036396">
    <property type="entry name" value="Cyt_P450_sf"/>
</dbReference>
<comment type="function">
    <text evidence="2">May be involved in the metabolism of insect hormones and in the breakdown of synthetic insecticides.</text>
</comment>
<evidence type="ECO:0000256" key="11">
    <source>
        <dbReference type="ARBA" id="ARBA00023004"/>
    </source>
</evidence>
<organism evidence="16 17">
    <name type="scientific">Loxostege sticticalis</name>
    <name type="common">Beet webworm moth</name>
    <dbReference type="NCBI Taxonomy" id="481309"/>
    <lineage>
        <taxon>Eukaryota</taxon>
        <taxon>Metazoa</taxon>
        <taxon>Ecdysozoa</taxon>
        <taxon>Arthropoda</taxon>
        <taxon>Hexapoda</taxon>
        <taxon>Insecta</taxon>
        <taxon>Pterygota</taxon>
        <taxon>Neoptera</taxon>
        <taxon>Endopterygota</taxon>
        <taxon>Lepidoptera</taxon>
        <taxon>Glossata</taxon>
        <taxon>Ditrysia</taxon>
        <taxon>Pyraloidea</taxon>
        <taxon>Crambidae</taxon>
        <taxon>Pyraustinae</taxon>
        <taxon>Loxostege</taxon>
    </lineage>
</organism>
<evidence type="ECO:0000256" key="4">
    <source>
        <dbReference type="ARBA" id="ARBA00004406"/>
    </source>
</evidence>
<comment type="subcellular location">
    <subcellularLocation>
        <location evidence="4">Endoplasmic reticulum membrane</location>
        <topology evidence="4">Peripheral membrane protein</topology>
    </subcellularLocation>
    <subcellularLocation>
        <location evidence="3">Microsome membrane</location>
        <topology evidence="3">Peripheral membrane protein</topology>
    </subcellularLocation>
</comment>
<comment type="caution">
    <text evidence="16">The sequence shown here is derived from an EMBL/GenBank/DDBJ whole genome shotgun (WGS) entry which is preliminary data.</text>
</comment>
<dbReference type="Pfam" id="PF00067">
    <property type="entry name" value="p450"/>
    <property type="match status" value="1"/>
</dbReference>
<evidence type="ECO:0000256" key="6">
    <source>
        <dbReference type="ARBA" id="ARBA00022617"/>
    </source>
</evidence>
<keyword evidence="8" id="KW-0256">Endoplasmic reticulum</keyword>
<dbReference type="InterPro" id="IPR002401">
    <property type="entry name" value="Cyt_P450_E_grp-I"/>
</dbReference>
<dbReference type="PRINTS" id="PR00463">
    <property type="entry name" value="EP450I"/>
</dbReference>
<keyword evidence="7 14" id="KW-0479">Metal-binding</keyword>
<comment type="similarity">
    <text evidence="5 14">Belongs to the cytochrome P450 family.</text>
</comment>
<evidence type="ECO:0000256" key="8">
    <source>
        <dbReference type="ARBA" id="ARBA00022824"/>
    </source>
</evidence>